<feature type="transmembrane region" description="Helical" evidence="7">
    <location>
        <begin position="353"/>
        <end position="373"/>
    </location>
</feature>
<dbReference type="PANTHER" id="PTHR10981:SF0">
    <property type="entry name" value="BATTENIN"/>
    <property type="match status" value="1"/>
</dbReference>
<dbReference type="Proteomes" id="UP000694397">
    <property type="component" value="Chromosome 8"/>
</dbReference>
<dbReference type="Pfam" id="PF02487">
    <property type="entry name" value="CLN3"/>
    <property type="match status" value="2"/>
</dbReference>
<dbReference type="InterPro" id="IPR003492">
    <property type="entry name" value="Battenin_disease_Cln3"/>
</dbReference>
<sequence>MERAQTSLNSDPEPRGRWSFWRNLSGFWLLGLCNNFAYVVMLSAAHDILHQQESHNSTSPRPLGGGGGGGGGGNGSNGNSSLYDCNPVSTAVPCVDVCSHSNRQLPAGILLFHGGNEHSGGDLCQYELWLGRALLPLAHSLFRWVRFCSLRSTANTMCFSSINAIVNPSHFFFRSVLGGWGSGTGGAGVIGAFLYSAFTQAGLSPRTTLLIMLVVPVVMTISYYFLLVFPPAFSQWQCMEEGPVRNNQERRPLMEEEEEKEAAEDEEKPDERFLEPLTFPDKVTVIRGLVKFIVPLGLVYFAEYFINQGLLELLFFPASFLSHAEQYRWYQTLYQIGVFVSRSSLFCVKIRRVWIMSVLQCVNAVLLCVAVQFHFLPNVFTVFVIIFYEGLLGGAAYINTFHFISKETGAREREFAMAAASVGDSLGIALSSPLSFFVHNYFCSR</sequence>
<comment type="caution">
    <text evidence="7">Lacks conserved residue(s) required for the propagation of feature annotation.</text>
</comment>
<dbReference type="GO" id="GO:0012505">
    <property type="term" value="C:endomembrane system"/>
    <property type="evidence" value="ECO:0007669"/>
    <property type="project" value="UniProtKB-SubCell"/>
</dbReference>
<feature type="region of interest" description="Disordered" evidence="8">
    <location>
        <begin position="247"/>
        <end position="270"/>
    </location>
</feature>
<dbReference type="PIRSF" id="PIRSF015974">
    <property type="entry name" value="CLN3_BTN1"/>
    <property type="match status" value="1"/>
</dbReference>
<dbReference type="Gene3D" id="1.20.1250.20">
    <property type="entry name" value="MFS general substrate transporter like domains"/>
    <property type="match status" value="1"/>
</dbReference>
<reference evidence="9 10" key="1">
    <citation type="submission" date="2019-04" db="EMBL/GenBank/DDBJ databases">
        <authorList>
            <consortium name="Wellcome Sanger Institute Data Sharing"/>
        </authorList>
    </citation>
    <scope>NUCLEOTIDE SEQUENCE [LARGE SCALE GENOMIC DNA]</scope>
</reference>
<keyword evidence="7" id="KW-0458">Lysosome</keyword>
<gene>
    <name evidence="9" type="primary">CLN3</name>
    <name evidence="9" type="synonym">cln3</name>
</gene>
<dbReference type="PRINTS" id="PR01315">
    <property type="entry name" value="BATTENIN"/>
</dbReference>
<dbReference type="GO" id="GO:0007040">
    <property type="term" value="P:lysosome organization"/>
    <property type="evidence" value="ECO:0007669"/>
    <property type="project" value="TreeGrafter"/>
</dbReference>
<feature type="transmembrane region" description="Helical" evidence="7">
    <location>
        <begin position="20"/>
        <end position="41"/>
    </location>
</feature>
<keyword evidence="6 7" id="KW-0472">Membrane</keyword>
<dbReference type="Ensembl" id="ENSSFOT00015006250.2">
    <property type="protein sequence ID" value="ENSSFOP00015006151.1"/>
    <property type="gene ID" value="ENSSFOG00015004024.2"/>
</dbReference>
<feature type="compositionally biased region" description="Acidic residues" evidence="8">
    <location>
        <begin position="255"/>
        <end position="268"/>
    </location>
</feature>
<accession>A0A8C9R3N2</accession>
<keyword evidence="5 7" id="KW-1133">Transmembrane helix</keyword>
<name>A0A8C9R3N2_SCLFO</name>
<dbReference type="GO" id="GO:0051453">
    <property type="term" value="P:regulation of intracellular pH"/>
    <property type="evidence" value="ECO:0007669"/>
    <property type="project" value="TreeGrafter"/>
</dbReference>
<dbReference type="GO" id="GO:0005765">
    <property type="term" value="C:lysosomal membrane"/>
    <property type="evidence" value="ECO:0007669"/>
    <property type="project" value="UniProtKB-SubCell"/>
</dbReference>
<feature type="region of interest" description="Disordered" evidence="8">
    <location>
        <begin position="53"/>
        <end position="73"/>
    </location>
</feature>
<keyword evidence="3" id="KW-0813">Transport</keyword>
<organism evidence="9 10">
    <name type="scientific">Scleropages formosus</name>
    <name type="common">Asian bonytongue</name>
    <name type="synonym">Osteoglossum formosum</name>
    <dbReference type="NCBI Taxonomy" id="113540"/>
    <lineage>
        <taxon>Eukaryota</taxon>
        <taxon>Metazoa</taxon>
        <taxon>Chordata</taxon>
        <taxon>Craniata</taxon>
        <taxon>Vertebrata</taxon>
        <taxon>Euteleostomi</taxon>
        <taxon>Actinopterygii</taxon>
        <taxon>Neopterygii</taxon>
        <taxon>Teleostei</taxon>
        <taxon>Osteoglossocephala</taxon>
        <taxon>Osteoglossomorpha</taxon>
        <taxon>Osteoglossiformes</taxon>
        <taxon>Osteoglossidae</taxon>
        <taxon>Scleropages</taxon>
    </lineage>
</organism>
<evidence type="ECO:0000256" key="1">
    <source>
        <dbReference type="ARBA" id="ARBA00004127"/>
    </source>
</evidence>
<evidence type="ECO:0000256" key="2">
    <source>
        <dbReference type="ARBA" id="ARBA00007467"/>
    </source>
</evidence>
<feature type="transmembrane region" description="Helical" evidence="7">
    <location>
        <begin position="210"/>
        <end position="229"/>
    </location>
</feature>
<feature type="transmembrane region" description="Helical" evidence="7">
    <location>
        <begin position="177"/>
        <end position="198"/>
    </location>
</feature>
<feature type="compositionally biased region" description="Gly residues" evidence="8">
    <location>
        <begin position="63"/>
        <end position="73"/>
    </location>
</feature>
<evidence type="ECO:0000256" key="7">
    <source>
        <dbReference type="RuleBase" id="RU361113"/>
    </source>
</evidence>
<dbReference type="InterPro" id="IPR018460">
    <property type="entry name" value="Battenin_disease_Cln3_subgr"/>
</dbReference>
<dbReference type="PANTHER" id="PTHR10981">
    <property type="entry name" value="BATTENIN"/>
    <property type="match status" value="1"/>
</dbReference>
<comment type="subcellular location">
    <subcellularLocation>
        <location evidence="1">Endomembrane system</location>
        <topology evidence="1">Multi-pass membrane protein</topology>
    </subcellularLocation>
    <subcellularLocation>
        <location evidence="7">Lysosome membrane</location>
        <topology evidence="7">Multi-pass membrane protein</topology>
    </subcellularLocation>
</comment>
<evidence type="ECO:0000256" key="3">
    <source>
        <dbReference type="ARBA" id="ARBA00022448"/>
    </source>
</evidence>
<evidence type="ECO:0000256" key="4">
    <source>
        <dbReference type="ARBA" id="ARBA00022692"/>
    </source>
</evidence>
<proteinExistence type="inferred from homology"/>
<evidence type="ECO:0000256" key="5">
    <source>
        <dbReference type="ARBA" id="ARBA00022989"/>
    </source>
</evidence>
<evidence type="ECO:0000256" key="6">
    <source>
        <dbReference type="ARBA" id="ARBA00023136"/>
    </source>
</evidence>
<reference evidence="9" key="3">
    <citation type="submission" date="2025-09" db="UniProtKB">
        <authorList>
            <consortium name="Ensembl"/>
        </authorList>
    </citation>
    <scope>IDENTIFICATION</scope>
</reference>
<keyword evidence="4 7" id="KW-0812">Transmembrane</keyword>
<dbReference type="SUPFAM" id="SSF103473">
    <property type="entry name" value="MFS general substrate transporter"/>
    <property type="match status" value="1"/>
</dbReference>
<feature type="transmembrane region" description="Helical" evidence="7">
    <location>
        <begin position="379"/>
        <end position="403"/>
    </location>
</feature>
<keyword evidence="10" id="KW-1185">Reference proteome</keyword>
<protein>
    <recommendedName>
        <fullName evidence="7">Battenin</fullName>
    </recommendedName>
</protein>
<comment type="similarity">
    <text evidence="2 7">Belongs to the battenin family.</text>
</comment>
<evidence type="ECO:0000313" key="9">
    <source>
        <dbReference type="Ensembl" id="ENSSFOP00015006151.1"/>
    </source>
</evidence>
<dbReference type="AlphaFoldDB" id="A0A8C9R3N2"/>
<reference evidence="9" key="2">
    <citation type="submission" date="2025-08" db="UniProtKB">
        <authorList>
            <consortium name="Ensembl"/>
        </authorList>
    </citation>
    <scope>IDENTIFICATION</scope>
</reference>
<dbReference type="GeneTree" id="ENSGT00390000003249"/>
<evidence type="ECO:0000256" key="8">
    <source>
        <dbReference type="SAM" id="MobiDB-lite"/>
    </source>
</evidence>
<evidence type="ECO:0000313" key="10">
    <source>
        <dbReference type="Proteomes" id="UP000694397"/>
    </source>
</evidence>
<dbReference type="InterPro" id="IPR036259">
    <property type="entry name" value="MFS_trans_sf"/>
</dbReference>